<dbReference type="Pfam" id="PF03169">
    <property type="entry name" value="OPT"/>
    <property type="match status" value="1"/>
</dbReference>
<feature type="compositionally biased region" description="Basic and acidic residues" evidence="9">
    <location>
        <begin position="32"/>
        <end position="42"/>
    </location>
</feature>
<dbReference type="GO" id="GO:0015031">
    <property type="term" value="P:protein transport"/>
    <property type="evidence" value="ECO:0007669"/>
    <property type="project" value="UniProtKB-KW"/>
</dbReference>
<evidence type="ECO:0000313" key="11">
    <source>
        <dbReference type="EMBL" id="EFX05664.1"/>
    </source>
</evidence>
<dbReference type="HOGENOM" id="CLU_004965_1_1_1"/>
<keyword evidence="8 10" id="KW-0472">Membrane</keyword>
<dbReference type="PANTHER" id="PTHR22601">
    <property type="entry name" value="ISP4 LIKE PROTEIN"/>
    <property type="match status" value="1"/>
</dbReference>
<dbReference type="AlphaFoldDB" id="F0X9X0"/>
<dbReference type="InParanoid" id="F0X9X0"/>
<evidence type="ECO:0000256" key="8">
    <source>
        <dbReference type="ARBA" id="ARBA00023136"/>
    </source>
</evidence>
<feature type="transmembrane region" description="Helical" evidence="10">
    <location>
        <begin position="388"/>
        <end position="410"/>
    </location>
</feature>
<organism evidence="12">
    <name type="scientific">Grosmannia clavigera (strain kw1407 / UAMH 11150)</name>
    <name type="common">Blue stain fungus</name>
    <name type="synonym">Graphiocladiella clavigera</name>
    <dbReference type="NCBI Taxonomy" id="655863"/>
    <lineage>
        <taxon>Eukaryota</taxon>
        <taxon>Fungi</taxon>
        <taxon>Dikarya</taxon>
        <taxon>Ascomycota</taxon>
        <taxon>Pezizomycotina</taxon>
        <taxon>Sordariomycetes</taxon>
        <taxon>Sordariomycetidae</taxon>
        <taxon>Ophiostomatales</taxon>
        <taxon>Ophiostomataceae</taxon>
        <taxon>Leptographium</taxon>
    </lineage>
</organism>
<evidence type="ECO:0000256" key="2">
    <source>
        <dbReference type="ARBA" id="ARBA00008807"/>
    </source>
</evidence>
<protein>
    <submittedName>
        <fullName evidence="11">Isp4 protein</fullName>
    </submittedName>
</protein>
<dbReference type="GO" id="GO:0035673">
    <property type="term" value="F:oligopeptide transmembrane transporter activity"/>
    <property type="evidence" value="ECO:0007669"/>
    <property type="project" value="InterPro"/>
</dbReference>
<dbReference type="NCBIfam" id="TIGR00728">
    <property type="entry name" value="OPT_sfam"/>
    <property type="match status" value="1"/>
</dbReference>
<evidence type="ECO:0000256" key="6">
    <source>
        <dbReference type="ARBA" id="ARBA00022927"/>
    </source>
</evidence>
<dbReference type="GO" id="GO:0016020">
    <property type="term" value="C:membrane"/>
    <property type="evidence" value="ECO:0007669"/>
    <property type="project" value="UniProtKB-SubCell"/>
</dbReference>
<evidence type="ECO:0000256" key="4">
    <source>
        <dbReference type="ARBA" id="ARBA00022692"/>
    </source>
</evidence>
<evidence type="ECO:0000256" key="10">
    <source>
        <dbReference type="SAM" id="Phobius"/>
    </source>
</evidence>
<feature type="transmembrane region" description="Helical" evidence="10">
    <location>
        <begin position="473"/>
        <end position="497"/>
    </location>
</feature>
<feature type="transmembrane region" description="Helical" evidence="10">
    <location>
        <begin position="671"/>
        <end position="694"/>
    </location>
</feature>
<evidence type="ECO:0000256" key="1">
    <source>
        <dbReference type="ARBA" id="ARBA00004141"/>
    </source>
</evidence>
<feature type="transmembrane region" description="Helical" evidence="10">
    <location>
        <begin position="79"/>
        <end position="99"/>
    </location>
</feature>
<reference evidence="11 12" key="1">
    <citation type="journal article" date="2011" name="Proc. Natl. Acad. Sci. U.S.A.">
        <title>Genome and transcriptome analyses of the mountain pine beetle-fungal symbiont Grosmannia clavigera, a lodgepole pine pathogen.</title>
        <authorList>
            <person name="DiGuistini S."/>
            <person name="Wang Y."/>
            <person name="Liao N.Y."/>
            <person name="Taylor G."/>
            <person name="Tanguay P."/>
            <person name="Feau N."/>
            <person name="Henrissat B."/>
            <person name="Chan S.K."/>
            <person name="Hesse-Orce U."/>
            <person name="Alamouti S.M."/>
            <person name="Tsui C.K.M."/>
            <person name="Docking R.T."/>
            <person name="Levasseur A."/>
            <person name="Haridas S."/>
            <person name="Robertson G."/>
            <person name="Birol I."/>
            <person name="Holt R.A."/>
            <person name="Marra M.A."/>
            <person name="Hamelin R.C."/>
            <person name="Hirst M."/>
            <person name="Jones S.J.M."/>
            <person name="Bohlmann J."/>
            <person name="Breuil C."/>
        </authorList>
    </citation>
    <scope>NUCLEOTIDE SEQUENCE [LARGE SCALE GENOMIC DNA]</scope>
    <source>
        <strain evidence="12">kw1407 / UAMH 11150</strain>
    </source>
</reference>
<keyword evidence="12" id="KW-1185">Reference proteome</keyword>
<feature type="transmembrane region" description="Helical" evidence="10">
    <location>
        <begin position="239"/>
        <end position="256"/>
    </location>
</feature>
<dbReference type="RefSeq" id="XP_014175146.1">
    <property type="nucleotide sequence ID" value="XM_014319671.1"/>
</dbReference>
<keyword evidence="7 10" id="KW-1133">Transmembrane helix</keyword>
<evidence type="ECO:0000313" key="12">
    <source>
        <dbReference type="Proteomes" id="UP000007796"/>
    </source>
</evidence>
<dbReference type="InterPro" id="IPR004648">
    <property type="entry name" value="Oligpept_transpt"/>
</dbReference>
<keyword evidence="5" id="KW-0571">Peptide transport</keyword>
<feature type="transmembrane region" description="Helical" evidence="10">
    <location>
        <begin position="183"/>
        <end position="204"/>
    </location>
</feature>
<proteinExistence type="inferred from homology"/>
<feature type="region of interest" description="Disordered" evidence="9">
    <location>
        <begin position="1"/>
        <end position="46"/>
    </location>
</feature>
<sequence>MQKSAMKADVDAAAQKVEPSTASKPVSIQDGLVEKPGEPTSREDEEWTDPCLKNYAAPLVAKVVSLHNDPTEPILTFRFWVLAGFWVSVGCIISTFYYFKPYSTTLSTVTVQLLSWWTGMLMAKWLPTTKYKTLGYEWSLNPGPWNAKEHALIVVAVWGSQHTAYGLGPLTALELYYGQRIGAGWSIMFLISSQLVGYGFVGLFRDIVVRPPKMFYPVVLPNVALLNAMHNDPASTARSLRYFAIVASAVFCYQWFPSLIWPMLGSLPLLCYMGHGNWIAYILGSGNNGFGMLDFSLDWNYINFFSPLYTPLWSTATQVAGAVFCCWFLFPILYFSNTLDSKNFPAMSSSTFDSTGTKYNVSRVLTASGHGNYTAMAEYSEPYWSTSYAMTFFWGFASSAGAIAFAVLWYGKDGWEAVRDTLRHGRTSNEDDPYLKLMANHPRVPHWWYLVILVIAGGLSIGSLYGGHWGLPWWGFIVITIVSLLFTFPSGILFGIANIQVGMAYFSELIAGALFHGNPKAVLATLVFGRQVLDQTLNLCSDYKFGFYMKIPEKELFIAQVYGTLLGPFINYGIARAIINDIGVETLTGVKSSSSWLALKSRNFYSTSVIWGVLGPKAFFSKGSNYHYIYYAFLVGPAAVLFAYMIHRQKPHWNIEQYFNPVVFMFGGTYFPIYGTTNLMTSAIVAFVFMGYIYRYHPVWFRKYNYLTGVGLDCGSQIMQTIMVFTISLTNTDFPTWWGNSDITDRCYPPSTLPPAMQ</sequence>
<dbReference type="GeneID" id="25976866"/>
<evidence type="ECO:0000256" key="9">
    <source>
        <dbReference type="SAM" id="MobiDB-lite"/>
    </source>
</evidence>
<keyword evidence="3" id="KW-0813">Transport</keyword>
<comment type="subcellular location">
    <subcellularLocation>
        <location evidence="1">Membrane</location>
        <topology evidence="1">Multi-pass membrane protein</topology>
    </subcellularLocation>
</comment>
<evidence type="ECO:0000256" key="5">
    <source>
        <dbReference type="ARBA" id="ARBA00022856"/>
    </source>
</evidence>
<dbReference type="Proteomes" id="UP000007796">
    <property type="component" value="Unassembled WGS sequence"/>
</dbReference>
<feature type="transmembrane region" description="Helical" evidence="10">
    <location>
        <begin position="276"/>
        <end position="297"/>
    </location>
</feature>
<name>F0X9X0_GROCL</name>
<gene>
    <name evidence="11" type="ORF">CMQ_3733</name>
</gene>
<dbReference type="eggNOG" id="KOG2262">
    <property type="taxonomic scope" value="Eukaryota"/>
</dbReference>
<evidence type="ECO:0000256" key="7">
    <source>
        <dbReference type="ARBA" id="ARBA00022989"/>
    </source>
</evidence>
<dbReference type="InterPro" id="IPR004813">
    <property type="entry name" value="OPT"/>
</dbReference>
<keyword evidence="4 10" id="KW-0812">Transmembrane</keyword>
<feature type="transmembrane region" description="Helical" evidence="10">
    <location>
        <begin position="309"/>
        <end position="335"/>
    </location>
</feature>
<dbReference type="OrthoDB" id="9986677at2759"/>
<comment type="similarity">
    <text evidence="2">Belongs to the oligopeptide OPT transporter family.</text>
</comment>
<evidence type="ECO:0000256" key="3">
    <source>
        <dbReference type="ARBA" id="ARBA00022448"/>
    </source>
</evidence>
<dbReference type="EMBL" id="GL629735">
    <property type="protein sequence ID" value="EFX05664.1"/>
    <property type="molecule type" value="Genomic_DNA"/>
</dbReference>
<feature type="transmembrane region" description="Helical" evidence="10">
    <location>
        <begin position="628"/>
        <end position="646"/>
    </location>
</feature>
<keyword evidence="6" id="KW-0653">Protein transport</keyword>
<feature type="transmembrane region" description="Helical" evidence="10">
    <location>
        <begin position="447"/>
        <end position="467"/>
    </location>
</feature>
<accession>F0X9X0</accession>
<feature type="compositionally biased region" description="Basic and acidic residues" evidence="9">
    <location>
        <begin position="1"/>
        <end position="10"/>
    </location>
</feature>